<evidence type="ECO:0000313" key="2">
    <source>
        <dbReference type="EMBL" id="TPX33788.1"/>
    </source>
</evidence>
<protein>
    <submittedName>
        <fullName evidence="2">Uncharacterized protein</fullName>
    </submittedName>
</protein>
<evidence type="ECO:0000313" key="3">
    <source>
        <dbReference type="Proteomes" id="UP000320475"/>
    </source>
</evidence>
<sequence>MMKAGNKTMAHRHREYHVTGRDKLTPRDMMEMMSDSFDMDVDYNEVDQKEWRRMMQDMRMLSPLQICLMEEVFQMMDDGRLKKCTDECQKLTGEQPMELSEWADEHRDKFKC</sequence>
<organism evidence="2 3">
    <name type="scientific">Synchytrium endobioticum</name>
    <dbReference type="NCBI Taxonomy" id="286115"/>
    <lineage>
        <taxon>Eukaryota</taxon>
        <taxon>Fungi</taxon>
        <taxon>Fungi incertae sedis</taxon>
        <taxon>Chytridiomycota</taxon>
        <taxon>Chytridiomycota incertae sedis</taxon>
        <taxon>Chytridiomycetes</taxon>
        <taxon>Synchytriales</taxon>
        <taxon>Synchytriaceae</taxon>
        <taxon>Synchytrium</taxon>
    </lineage>
</organism>
<feature type="region of interest" description="Disordered" evidence="1">
    <location>
        <begin position="1"/>
        <end position="23"/>
    </location>
</feature>
<dbReference type="PANTHER" id="PTHR43162">
    <property type="match status" value="1"/>
</dbReference>
<gene>
    <name evidence="2" type="ORF">SeLEV6574_g08347</name>
</gene>
<dbReference type="EMBL" id="QEAM01000870">
    <property type="protein sequence ID" value="TPX33788.1"/>
    <property type="molecule type" value="Genomic_DNA"/>
</dbReference>
<dbReference type="Gene3D" id="3.40.50.720">
    <property type="entry name" value="NAD(P)-binding Rossmann-like Domain"/>
    <property type="match status" value="1"/>
</dbReference>
<dbReference type="Proteomes" id="UP000320475">
    <property type="component" value="Unassembled WGS sequence"/>
</dbReference>
<evidence type="ECO:0000256" key="1">
    <source>
        <dbReference type="SAM" id="MobiDB-lite"/>
    </source>
</evidence>
<dbReference type="InterPro" id="IPR036291">
    <property type="entry name" value="NAD(P)-bd_dom_sf"/>
</dbReference>
<name>A0A507C343_9FUNG</name>
<comment type="caution">
    <text evidence="2">The sequence shown here is derived from an EMBL/GenBank/DDBJ whole genome shotgun (WGS) entry which is preliminary data.</text>
</comment>
<dbReference type="PANTHER" id="PTHR43162:SF1">
    <property type="entry name" value="PRESTALK A DIFFERENTIATION PROTEIN A"/>
    <property type="match status" value="1"/>
</dbReference>
<dbReference type="VEuPathDB" id="FungiDB:SeMB42_g04221"/>
<proteinExistence type="predicted"/>
<reference evidence="2 3" key="1">
    <citation type="journal article" date="2019" name="Sci. Rep.">
        <title>Comparative genomics of chytrid fungi reveal insights into the obligate biotrophic and pathogenic lifestyle of Synchytrium endobioticum.</title>
        <authorList>
            <person name="van de Vossenberg B.T.L.H."/>
            <person name="Warris S."/>
            <person name="Nguyen H.D.T."/>
            <person name="van Gent-Pelzer M.P.E."/>
            <person name="Joly D.L."/>
            <person name="van de Geest H.C."/>
            <person name="Bonants P.J.M."/>
            <person name="Smith D.S."/>
            <person name="Levesque C.A."/>
            <person name="van der Lee T.A.J."/>
        </authorList>
    </citation>
    <scope>NUCLEOTIDE SEQUENCE [LARGE SCALE GENOMIC DNA]</scope>
    <source>
        <strain evidence="2 3">LEV6574</strain>
    </source>
</reference>
<accession>A0A507C343</accession>
<dbReference type="AlphaFoldDB" id="A0A507C343"/>
<dbReference type="InterPro" id="IPR051604">
    <property type="entry name" value="Ergot_Alk_Oxidoreductase"/>
</dbReference>
<dbReference type="SUPFAM" id="SSF51735">
    <property type="entry name" value="NAD(P)-binding Rossmann-fold domains"/>
    <property type="match status" value="1"/>
</dbReference>